<dbReference type="EMBL" id="JABFAD010331635">
    <property type="protein sequence ID" value="MBA0819825.1"/>
    <property type="molecule type" value="Genomic_DNA"/>
</dbReference>
<organism evidence="3 4">
    <name type="scientific">Gossypium harknessii</name>
    <dbReference type="NCBI Taxonomy" id="34285"/>
    <lineage>
        <taxon>Eukaryota</taxon>
        <taxon>Viridiplantae</taxon>
        <taxon>Streptophyta</taxon>
        <taxon>Embryophyta</taxon>
        <taxon>Tracheophyta</taxon>
        <taxon>Spermatophyta</taxon>
        <taxon>Magnoliopsida</taxon>
        <taxon>eudicotyledons</taxon>
        <taxon>Gunneridae</taxon>
        <taxon>Pentapetalae</taxon>
        <taxon>rosids</taxon>
        <taxon>malvids</taxon>
        <taxon>Malvales</taxon>
        <taxon>Malvaceae</taxon>
        <taxon>Malvoideae</taxon>
        <taxon>Gossypium</taxon>
    </lineage>
</organism>
<keyword evidence="2" id="KW-0472">Membrane</keyword>
<feature type="transmembrane region" description="Helical" evidence="2">
    <location>
        <begin position="156"/>
        <end position="174"/>
    </location>
</feature>
<comment type="caution">
    <text evidence="3">The sequence shown here is derived from an EMBL/GenBank/DDBJ whole genome shotgun (WGS) entry which is preliminary data.</text>
</comment>
<protein>
    <submittedName>
        <fullName evidence="3">Uncharacterized protein</fullName>
    </submittedName>
</protein>
<reference evidence="3 4" key="1">
    <citation type="journal article" date="2019" name="Genome Biol. Evol.">
        <title>Insights into the evolution of the New World diploid cottons (Gossypium, subgenus Houzingenia) based on genome sequencing.</title>
        <authorList>
            <person name="Grover C.E."/>
            <person name="Arick M.A. 2nd"/>
            <person name="Thrash A."/>
            <person name="Conover J.L."/>
            <person name="Sanders W.S."/>
            <person name="Peterson D.G."/>
            <person name="Frelichowski J.E."/>
            <person name="Scheffler J.A."/>
            <person name="Scheffler B.E."/>
            <person name="Wendel J.F."/>
        </authorList>
    </citation>
    <scope>NUCLEOTIDE SEQUENCE [LARGE SCALE GENOMIC DNA]</scope>
    <source>
        <strain evidence="3">0</strain>
        <tissue evidence="3">Leaf</tissue>
    </source>
</reference>
<feature type="region of interest" description="Disordered" evidence="1">
    <location>
        <begin position="29"/>
        <end position="55"/>
    </location>
</feature>
<accession>A0A7J9IF67</accession>
<feature type="transmembrane region" description="Helical" evidence="2">
    <location>
        <begin position="186"/>
        <end position="206"/>
    </location>
</feature>
<dbReference type="OrthoDB" id="1000931at2759"/>
<evidence type="ECO:0000256" key="2">
    <source>
        <dbReference type="SAM" id="Phobius"/>
    </source>
</evidence>
<name>A0A7J9IF67_9ROSI</name>
<evidence type="ECO:0000313" key="4">
    <source>
        <dbReference type="Proteomes" id="UP000593560"/>
    </source>
</evidence>
<proteinExistence type="predicted"/>
<dbReference type="Proteomes" id="UP000593560">
    <property type="component" value="Unassembled WGS sequence"/>
</dbReference>
<evidence type="ECO:0000256" key="1">
    <source>
        <dbReference type="SAM" id="MobiDB-lite"/>
    </source>
</evidence>
<keyword evidence="4" id="KW-1185">Reference proteome</keyword>
<keyword evidence="2" id="KW-1133">Transmembrane helix</keyword>
<dbReference type="AlphaFoldDB" id="A0A7J9IF67"/>
<evidence type="ECO:0000313" key="3">
    <source>
        <dbReference type="EMBL" id="MBA0819825.1"/>
    </source>
</evidence>
<sequence length="215" mass="23879">MVVKGGILDAKKHSAVVFQEKVNSNLARASDSSELADAEGSSRSTKRKGIEEKSSGSNGVWKINMNKTIKGSDLISSELNGQEAKILINEEGERPNISATGRHCEVKAGDIIANLGLEKSHRMEVVDFSRGIWLGWKETLDLEVIGNHPQFILVRIYYIHRSVSIFIAFVYGSPDRQKRKLLWRDLLLSIPSSFIIGWLSGTLMPFSRQVIKKGG</sequence>
<gene>
    <name evidence="3" type="ORF">Gohar_000015</name>
</gene>
<keyword evidence="2" id="KW-0812">Transmembrane</keyword>